<keyword evidence="3" id="KW-1185">Reference proteome</keyword>
<evidence type="ECO:0000313" key="2">
    <source>
        <dbReference type="EMBL" id="KYO34460.1"/>
    </source>
</evidence>
<dbReference type="EMBL" id="AKHW03003428">
    <property type="protein sequence ID" value="KYO34460.1"/>
    <property type="molecule type" value="Genomic_DNA"/>
</dbReference>
<dbReference type="AlphaFoldDB" id="A0A151NCH4"/>
<dbReference type="PROSITE" id="PS50877">
    <property type="entry name" value="GOLOCO"/>
    <property type="match status" value="1"/>
</dbReference>
<protein>
    <submittedName>
        <fullName evidence="2">Purkinje cell 2-like protein</fullName>
    </submittedName>
</protein>
<dbReference type="InterPro" id="IPR011990">
    <property type="entry name" value="TPR-like_helical_dom_sf"/>
</dbReference>
<gene>
    <name evidence="2" type="primary">PCP2</name>
    <name evidence="2" type="ORF">Y1Q_0021021</name>
</gene>
<name>A0A151NCH4_ALLMI</name>
<dbReference type="SMART" id="SM00390">
    <property type="entry name" value="GoLoco"/>
    <property type="match status" value="1"/>
</dbReference>
<evidence type="ECO:0000256" key="1">
    <source>
        <dbReference type="SAM" id="MobiDB-lite"/>
    </source>
</evidence>
<dbReference type="Gene3D" id="1.25.40.10">
    <property type="entry name" value="Tetratricopeptide repeat domain"/>
    <property type="match status" value="1"/>
</dbReference>
<sequence length="118" mass="12943">MDEQRCHLPGTHASAGPSPETRESPSPPPEMDSFLELVASSQGRRMDDQRVSFAHLPGFQPAERGPPTPPKEGEAPAHPNTMALLDPPITPSEDYFTLIHQHQLQTTGAWLRSPPHLP</sequence>
<dbReference type="InterPro" id="IPR042168">
    <property type="entry name" value="Pcp2"/>
</dbReference>
<dbReference type="PANTHER" id="PTHR47503:SF1">
    <property type="entry name" value="PURKINJE CELL PROTEIN 2 HOMOLOG"/>
    <property type="match status" value="1"/>
</dbReference>
<dbReference type="Pfam" id="PF02188">
    <property type="entry name" value="GoLoco"/>
    <property type="match status" value="1"/>
</dbReference>
<dbReference type="PANTHER" id="PTHR47503">
    <property type="entry name" value="PURKINJE CELL PROTEIN 2"/>
    <property type="match status" value="1"/>
</dbReference>
<dbReference type="STRING" id="8496.A0A151NCH4"/>
<dbReference type="InterPro" id="IPR003109">
    <property type="entry name" value="GoLoco_motif"/>
</dbReference>
<reference evidence="2 3" key="1">
    <citation type="journal article" date="2012" name="Genome Biol.">
        <title>Sequencing three crocodilian genomes to illuminate the evolution of archosaurs and amniotes.</title>
        <authorList>
            <person name="St John J.A."/>
            <person name="Braun E.L."/>
            <person name="Isberg S.R."/>
            <person name="Miles L.G."/>
            <person name="Chong A.Y."/>
            <person name="Gongora J."/>
            <person name="Dalzell P."/>
            <person name="Moran C."/>
            <person name="Bed'hom B."/>
            <person name="Abzhanov A."/>
            <person name="Burgess S.C."/>
            <person name="Cooksey A.M."/>
            <person name="Castoe T.A."/>
            <person name="Crawford N.G."/>
            <person name="Densmore L.D."/>
            <person name="Drew J.C."/>
            <person name="Edwards S.V."/>
            <person name="Faircloth B.C."/>
            <person name="Fujita M.K."/>
            <person name="Greenwold M.J."/>
            <person name="Hoffmann F.G."/>
            <person name="Howard J.M."/>
            <person name="Iguchi T."/>
            <person name="Janes D.E."/>
            <person name="Khan S.Y."/>
            <person name="Kohno S."/>
            <person name="de Koning A.J."/>
            <person name="Lance S.L."/>
            <person name="McCarthy F.M."/>
            <person name="McCormack J.E."/>
            <person name="Merchant M.E."/>
            <person name="Peterson D.G."/>
            <person name="Pollock D.D."/>
            <person name="Pourmand N."/>
            <person name="Raney B.J."/>
            <person name="Roessler K.A."/>
            <person name="Sanford J.R."/>
            <person name="Sawyer R.H."/>
            <person name="Schmidt C.J."/>
            <person name="Triplett E.W."/>
            <person name="Tuberville T.D."/>
            <person name="Venegas-Anaya M."/>
            <person name="Howard J.T."/>
            <person name="Jarvis E.D."/>
            <person name="Guillette L.J.Jr."/>
            <person name="Glenn T.C."/>
            <person name="Green R.E."/>
            <person name="Ray D.A."/>
        </authorList>
    </citation>
    <scope>NUCLEOTIDE SEQUENCE [LARGE SCALE GENOMIC DNA]</scope>
    <source>
        <strain evidence="2">KSC_2009_1</strain>
    </source>
</reference>
<dbReference type="GO" id="GO:0005085">
    <property type="term" value="F:guanyl-nucleotide exchange factor activity"/>
    <property type="evidence" value="ECO:0007669"/>
    <property type="project" value="InterPro"/>
</dbReference>
<dbReference type="eggNOG" id="KOG1130">
    <property type="taxonomic scope" value="Eukaryota"/>
</dbReference>
<evidence type="ECO:0000313" key="3">
    <source>
        <dbReference type="Proteomes" id="UP000050525"/>
    </source>
</evidence>
<dbReference type="Proteomes" id="UP000050525">
    <property type="component" value="Unassembled WGS sequence"/>
</dbReference>
<organism evidence="2 3">
    <name type="scientific">Alligator mississippiensis</name>
    <name type="common">American alligator</name>
    <dbReference type="NCBI Taxonomy" id="8496"/>
    <lineage>
        <taxon>Eukaryota</taxon>
        <taxon>Metazoa</taxon>
        <taxon>Chordata</taxon>
        <taxon>Craniata</taxon>
        <taxon>Vertebrata</taxon>
        <taxon>Euteleostomi</taxon>
        <taxon>Archelosauria</taxon>
        <taxon>Archosauria</taxon>
        <taxon>Crocodylia</taxon>
        <taxon>Alligatoridae</taxon>
        <taxon>Alligatorinae</taxon>
        <taxon>Alligator</taxon>
    </lineage>
</organism>
<proteinExistence type="predicted"/>
<feature type="region of interest" description="Disordered" evidence="1">
    <location>
        <begin position="1"/>
        <end position="89"/>
    </location>
</feature>
<comment type="caution">
    <text evidence="2">The sequence shown here is derived from an EMBL/GenBank/DDBJ whole genome shotgun (WGS) entry which is preliminary data.</text>
</comment>
<accession>A0A151NCH4</accession>